<dbReference type="Proteomes" id="UP000267251">
    <property type="component" value="Unassembled WGS sequence"/>
</dbReference>
<dbReference type="InterPro" id="IPR006145">
    <property type="entry name" value="PsdUridine_synth_RsuA/RluA"/>
</dbReference>
<evidence type="ECO:0000256" key="4">
    <source>
        <dbReference type="SAM" id="MobiDB-lite"/>
    </source>
</evidence>
<protein>
    <recommendedName>
        <fullName evidence="3">Pseudouridine synthase</fullName>
        <ecNumber evidence="3">5.4.99.-</ecNumber>
    </recommendedName>
</protein>
<dbReference type="PROSITE" id="PS01129">
    <property type="entry name" value="PSI_RLU"/>
    <property type="match status" value="1"/>
</dbReference>
<dbReference type="EMBL" id="KZ988438">
    <property type="protein sequence ID" value="RKP12199.1"/>
    <property type="molecule type" value="Genomic_DNA"/>
</dbReference>
<evidence type="ECO:0000256" key="3">
    <source>
        <dbReference type="RuleBase" id="RU362028"/>
    </source>
</evidence>
<evidence type="ECO:0000313" key="7">
    <source>
        <dbReference type="Proteomes" id="UP000267251"/>
    </source>
</evidence>
<comment type="similarity">
    <text evidence="3">Belongs to the pseudouridine synthase RluA family.</text>
</comment>
<dbReference type="CDD" id="cd02557">
    <property type="entry name" value="PseudoU_synth_ScRIB2"/>
    <property type="match status" value="1"/>
</dbReference>
<dbReference type="EC" id="5.4.99.-" evidence="3"/>
<dbReference type="InterPro" id="IPR006225">
    <property type="entry name" value="PsdUridine_synth_RluC/D"/>
</dbReference>
<feature type="non-terminal residue" evidence="6">
    <location>
        <position position="1"/>
    </location>
</feature>
<name>A0A4V1IXT7_9FUNG</name>
<dbReference type="PROSITE" id="PS50889">
    <property type="entry name" value="S4"/>
    <property type="match status" value="1"/>
</dbReference>
<dbReference type="OrthoDB" id="424794at2759"/>
<dbReference type="CDD" id="cd00165">
    <property type="entry name" value="S4"/>
    <property type="match status" value="1"/>
</dbReference>
<keyword evidence="3" id="KW-0413">Isomerase</keyword>
<keyword evidence="2" id="KW-0694">RNA-binding</keyword>
<evidence type="ECO:0000256" key="1">
    <source>
        <dbReference type="PIRSR" id="PIRSR606225-1"/>
    </source>
</evidence>
<dbReference type="Gene3D" id="3.30.2350.10">
    <property type="entry name" value="Pseudouridine synthase"/>
    <property type="match status" value="1"/>
</dbReference>
<evidence type="ECO:0000256" key="2">
    <source>
        <dbReference type="PROSITE-ProRule" id="PRU00182"/>
    </source>
</evidence>
<feature type="region of interest" description="Disordered" evidence="4">
    <location>
        <begin position="368"/>
        <end position="387"/>
    </location>
</feature>
<feature type="active site" evidence="1">
    <location>
        <position position="139"/>
    </location>
</feature>
<dbReference type="NCBIfam" id="TIGR00005">
    <property type="entry name" value="rluA_subfam"/>
    <property type="match status" value="1"/>
</dbReference>
<accession>A0A4V1IXT7</accession>
<feature type="region of interest" description="Disordered" evidence="4">
    <location>
        <begin position="282"/>
        <end position="308"/>
    </location>
</feature>
<dbReference type="SUPFAM" id="SSF55120">
    <property type="entry name" value="Pseudouridine synthase"/>
    <property type="match status" value="1"/>
</dbReference>
<proteinExistence type="inferred from homology"/>
<keyword evidence="7" id="KW-1185">Reference proteome</keyword>
<dbReference type="InterPro" id="IPR050188">
    <property type="entry name" value="RluA_PseudoU_synthase"/>
</dbReference>
<reference evidence="7" key="1">
    <citation type="journal article" date="2018" name="Nat. Microbiol.">
        <title>Leveraging single-cell genomics to expand the fungal tree of life.</title>
        <authorList>
            <person name="Ahrendt S.R."/>
            <person name="Quandt C.A."/>
            <person name="Ciobanu D."/>
            <person name="Clum A."/>
            <person name="Salamov A."/>
            <person name="Andreopoulos B."/>
            <person name="Cheng J.F."/>
            <person name="Woyke T."/>
            <person name="Pelin A."/>
            <person name="Henrissat B."/>
            <person name="Reynolds N.K."/>
            <person name="Benny G.L."/>
            <person name="Smith M.E."/>
            <person name="James T.Y."/>
            <person name="Grigoriev I.V."/>
        </authorList>
    </citation>
    <scope>NUCLEOTIDE SEQUENCE [LARGE SCALE GENOMIC DNA]</scope>
</reference>
<dbReference type="AlphaFoldDB" id="A0A4V1IXT7"/>
<dbReference type="InterPro" id="IPR020103">
    <property type="entry name" value="PsdUridine_synth_cat_dom_sf"/>
</dbReference>
<dbReference type="GO" id="GO:0003723">
    <property type="term" value="F:RNA binding"/>
    <property type="evidence" value="ECO:0007669"/>
    <property type="project" value="UniProtKB-KW"/>
</dbReference>
<dbReference type="Pfam" id="PF00849">
    <property type="entry name" value="PseudoU_synth_2"/>
    <property type="match status" value="1"/>
</dbReference>
<gene>
    <name evidence="6" type="ORF">BJ684DRAFT_11854</name>
</gene>
<sequence length="387" mass="44419">VGLRKVHPYFHTYKTYAKGRWLGRALYDVFCREFQDQSPEYYRRAIQSGRIRVGGKETLEGYIVQNGDVITHDIHRHEPPVTDQEIGIVHRDEEKGILAIDKPSSIPVHPSGRYQFNTVIHILQDGLGALPLYPINRLDRLTSGVMLLGTGKEAARRMEVEMRERRVRKVYLARVLGCFPEREGETVVCKERIRTAAHKVGLNVVDPIEGKECETHFRRLHYNGRTSLVECLPKTGRTHQIRVHLLHLGHPIPNDPLYAHPKVRGLFISQEAVTIEDTVKTLTHPQAPPSEEEEEKEEKSHWESGSHPSIRKKCLECPQILLPDPHPDAMCIWLHALEYSLVNEDEEGDSESEGAVLWKYRSKTPAWAEESFKGDQQYDPQKKGYLD</sequence>
<dbReference type="PANTHER" id="PTHR21600">
    <property type="entry name" value="MITOCHONDRIAL RNA PSEUDOURIDINE SYNTHASE"/>
    <property type="match status" value="1"/>
</dbReference>
<organism evidence="6 7">
    <name type="scientific">Piptocephalis cylindrospora</name>
    <dbReference type="NCBI Taxonomy" id="1907219"/>
    <lineage>
        <taxon>Eukaryota</taxon>
        <taxon>Fungi</taxon>
        <taxon>Fungi incertae sedis</taxon>
        <taxon>Zoopagomycota</taxon>
        <taxon>Zoopagomycotina</taxon>
        <taxon>Zoopagomycetes</taxon>
        <taxon>Zoopagales</taxon>
        <taxon>Piptocephalidaceae</taxon>
        <taxon>Piptocephalis</taxon>
    </lineage>
</organism>
<evidence type="ECO:0000313" key="6">
    <source>
        <dbReference type="EMBL" id="RKP12199.1"/>
    </source>
</evidence>
<evidence type="ECO:0000259" key="5">
    <source>
        <dbReference type="Pfam" id="PF00849"/>
    </source>
</evidence>
<comment type="catalytic activity">
    <reaction evidence="3">
        <text>a uridine in RNA = a pseudouridine in RNA</text>
        <dbReference type="Rhea" id="RHEA:48348"/>
        <dbReference type="Rhea" id="RHEA-COMP:12068"/>
        <dbReference type="Rhea" id="RHEA-COMP:12069"/>
        <dbReference type="ChEBI" id="CHEBI:65314"/>
        <dbReference type="ChEBI" id="CHEBI:65315"/>
    </reaction>
</comment>
<dbReference type="InterPro" id="IPR006224">
    <property type="entry name" value="PsdUridine_synth_RluA-like_CS"/>
</dbReference>
<dbReference type="GO" id="GO:0009982">
    <property type="term" value="F:pseudouridine synthase activity"/>
    <property type="evidence" value="ECO:0007669"/>
    <property type="project" value="InterPro"/>
</dbReference>
<comment type="function">
    <text evidence="3">Responsible for synthesis of pseudouridine from uracil.</text>
</comment>
<dbReference type="GO" id="GO:0000455">
    <property type="term" value="P:enzyme-directed rRNA pseudouridine synthesis"/>
    <property type="evidence" value="ECO:0007669"/>
    <property type="project" value="TreeGrafter"/>
</dbReference>
<feature type="domain" description="Pseudouridine synthase RsuA/RluA-like" evidence="5">
    <location>
        <begin position="98"/>
        <end position="247"/>
    </location>
</feature>
<dbReference type="PANTHER" id="PTHR21600:SF40">
    <property type="entry name" value="PSEUDOURIDYLATE SYNTHASE RPUSD2"/>
    <property type="match status" value="1"/>
</dbReference>